<keyword evidence="3" id="KW-0812">Transmembrane</keyword>
<protein>
    <submittedName>
        <fullName evidence="4">Spore germination protein A1</fullName>
    </submittedName>
</protein>
<dbReference type="InterPro" id="IPR004995">
    <property type="entry name" value="Spore_Ger"/>
</dbReference>
<proteinExistence type="inferred from homology"/>
<evidence type="ECO:0000256" key="2">
    <source>
        <dbReference type="ARBA" id="ARBA00023136"/>
    </source>
</evidence>
<evidence type="ECO:0000256" key="1">
    <source>
        <dbReference type="ARBA" id="ARBA00005278"/>
    </source>
</evidence>
<evidence type="ECO:0000256" key="3">
    <source>
        <dbReference type="SAM" id="Phobius"/>
    </source>
</evidence>
<feature type="transmembrane region" description="Helical" evidence="3">
    <location>
        <begin position="276"/>
        <end position="295"/>
    </location>
</feature>
<comment type="similarity">
    <text evidence="1">Belongs to the GerABKA family.</text>
</comment>
<keyword evidence="3" id="KW-1133">Transmembrane helix</keyword>
<dbReference type="PANTHER" id="PTHR22550">
    <property type="entry name" value="SPORE GERMINATION PROTEIN"/>
    <property type="match status" value="1"/>
</dbReference>
<dbReference type="Proteomes" id="UP000838821">
    <property type="component" value="Unassembled WGS sequence"/>
</dbReference>
<dbReference type="PANTHER" id="PTHR22550:SF5">
    <property type="entry name" value="LEUCINE ZIPPER PROTEIN 4"/>
    <property type="match status" value="1"/>
</dbReference>
<keyword evidence="2 3" id="KW-0472">Membrane</keyword>
<sequence length="466" mass="53030">MDLTQWIRERLLDRLDMVSQRIEQDDFICTIYYMMDAIDLEMLQTHVLRKLLQPYPGRNDERLQSIFQSYTFFPTTYNVTHTPEEALKGLFDGYVLLCISGETAGVLFPFPQKAKREVSVSENEKTIRGPKESFVEDVWTNLSLIRQRIKSENLVVEQFIIGSESRTIVLLVYMNGRCAPDMVQQFKTKLQEIRTDHVPGSSFLEELLDDRLISPFPKMLNTERPDVVVSSLFEGRLALLTDGTPSNLVAPATLLSFMQSAEDYYQRYFFSSWIRLLRYIFFVVSLVLPSAYVAITTFHPEMLPYNMLISLAASRDIVPFPAILEALIMEITFEVMREAGQRIPTTMGQTISIVGAIVIGEAAVQAGIVSAPMVIIVALTGISSFVVPHFSLTLTIRILRFALLFISAIFGLLGLLIGVFFIYIHLLSLESYGTPYLSPFIPFKSEQMRDAAGRFPWTSWMSKKRP</sequence>
<gene>
    <name evidence="4" type="primary">gerAA_3</name>
    <name evidence="4" type="ORF">PAECIP111891_02832</name>
</gene>
<comment type="caution">
    <text evidence="4">The sequence shown here is derived from an EMBL/GenBank/DDBJ whole genome shotgun (WGS) entry which is preliminary data.</text>
</comment>
<dbReference type="RefSeq" id="WP_236287993.1">
    <property type="nucleotide sequence ID" value="NZ_CAKMMW010000007.1"/>
</dbReference>
<accession>A0ABM9C9E8</accession>
<keyword evidence="5" id="KW-1185">Reference proteome</keyword>
<dbReference type="InterPro" id="IPR050768">
    <property type="entry name" value="UPF0353/GerABKA_families"/>
</dbReference>
<dbReference type="EMBL" id="CAKMMW010000007">
    <property type="protein sequence ID" value="CAH1206216.1"/>
    <property type="molecule type" value="Genomic_DNA"/>
</dbReference>
<dbReference type="Pfam" id="PF03323">
    <property type="entry name" value="GerA"/>
    <property type="match status" value="1"/>
</dbReference>
<feature type="transmembrane region" description="Helical" evidence="3">
    <location>
        <begin position="374"/>
        <end position="394"/>
    </location>
</feature>
<evidence type="ECO:0000313" key="4">
    <source>
        <dbReference type="EMBL" id="CAH1206216.1"/>
    </source>
</evidence>
<name>A0ABM9C9E8_9BACL</name>
<organism evidence="4 5">
    <name type="scientific">Paenibacillus allorhizoplanae</name>
    <dbReference type="NCBI Taxonomy" id="2905648"/>
    <lineage>
        <taxon>Bacteria</taxon>
        <taxon>Bacillati</taxon>
        <taxon>Bacillota</taxon>
        <taxon>Bacilli</taxon>
        <taxon>Bacillales</taxon>
        <taxon>Paenibacillaceae</taxon>
        <taxon>Paenibacillus</taxon>
    </lineage>
</organism>
<reference evidence="4" key="1">
    <citation type="submission" date="2022-01" db="EMBL/GenBank/DDBJ databases">
        <authorList>
            <person name="Criscuolo A."/>
        </authorList>
    </citation>
    <scope>NUCLEOTIDE SEQUENCE</scope>
    <source>
        <strain evidence="4">CIP111891</strain>
    </source>
</reference>
<dbReference type="PIRSF" id="PIRSF005690">
    <property type="entry name" value="GerBA"/>
    <property type="match status" value="1"/>
</dbReference>
<feature type="transmembrane region" description="Helical" evidence="3">
    <location>
        <begin position="401"/>
        <end position="426"/>
    </location>
</feature>
<evidence type="ECO:0000313" key="5">
    <source>
        <dbReference type="Proteomes" id="UP000838821"/>
    </source>
</evidence>